<protein>
    <submittedName>
        <fullName evidence="4">Enoyl-CoA hydratase</fullName>
    </submittedName>
</protein>
<accession>A0A1M7YAF8</accession>
<dbReference type="InterPro" id="IPR018376">
    <property type="entry name" value="Enoyl-CoA_hyd/isom_CS"/>
</dbReference>
<sequence>MTELKNVRFEKDGAIAQITIDRPKALNALNYETLQELLYCFGLLEKAREITAVVLTGGGEKAFVAGADIAYMQELDAMAAADFAGLGHTVMTAIEKLPQPVIAAVNGFALGGGCELSLACDIRIASENAKFGQPEVNLGVIPGFGGTQRLPRLIGKGLASELLYTGDIIDAAEALRIGLVNRVVPADQLMATCREMAKKIASKGPIAIRLCKKTVNTGVEMDLDRANSYEAIQFGQCFASKDQKEGMQAFLEKRAADFQGK</sequence>
<dbReference type="CDD" id="cd06558">
    <property type="entry name" value="crotonase-like"/>
    <property type="match status" value="1"/>
</dbReference>
<dbReference type="InterPro" id="IPR014748">
    <property type="entry name" value="Enoyl-CoA_hydra_C"/>
</dbReference>
<gene>
    <name evidence="4" type="ORF">SAMN02745220_02945</name>
</gene>
<keyword evidence="2" id="KW-0456">Lyase</keyword>
<dbReference type="RefSeq" id="WP_073614287.1">
    <property type="nucleotide sequence ID" value="NZ_FRFE01000014.1"/>
</dbReference>
<evidence type="ECO:0000256" key="1">
    <source>
        <dbReference type="ARBA" id="ARBA00005254"/>
    </source>
</evidence>
<name>A0A1M7YAF8_9BACT</name>
<dbReference type="AlphaFoldDB" id="A0A1M7YAF8"/>
<dbReference type="GO" id="GO:0006635">
    <property type="term" value="P:fatty acid beta-oxidation"/>
    <property type="evidence" value="ECO:0007669"/>
    <property type="project" value="TreeGrafter"/>
</dbReference>
<dbReference type="InterPro" id="IPR001753">
    <property type="entry name" value="Enoyl-CoA_hydra/iso"/>
</dbReference>
<evidence type="ECO:0000256" key="3">
    <source>
        <dbReference type="RuleBase" id="RU003707"/>
    </source>
</evidence>
<dbReference type="Gene3D" id="3.90.226.10">
    <property type="entry name" value="2-enoyl-CoA Hydratase, Chain A, domain 1"/>
    <property type="match status" value="1"/>
</dbReference>
<dbReference type="FunFam" id="1.10.12.10:FF:000001">
    <property type="entry name" value="Probable enoyl-CoA hydratase, mitochondrial"/>
    <property type="match status" value="1"/>
</dbReference>
<dbReference type="Pfam" id="PF00378">
    <property type="entry name" value="ECH_1"/>
    <property type="match status" value="1"/>
</dbReference>
<dbReference type="STRING" id="1121416.SAMN02745220_02945"/>
<dbReference type="PANTHER" id="PTHR11941">
    <property type="entry name" value="ENOYL-COA HYDRATASE-RELATED"/>
    <property type="match status" value="1"/>
</dbReference>
<dbReference type="GO" id="GO:0016836">
    <property type="term" value="F:hydro-lyase activity"/>
    <property type="evidence" value="ECO:0007669"/>
    <property type="project" value="UniProtKB-ARBA"/>
</dbReference>
<comment type="similarity">
    <text evidence="1 3">Belongs to the enoyl-CoA hydratase/isomerase family.</text>
</comment>
<keyword evidence="5" id="KW-1185">Reference proteome</keyword>
<dbReference type="EMBL" id="FRFE01000014">
    <property type="protein sequence ID" value="SHO49622.1"/>
    <property type="molecule type" value="Genomic_DNA"/>
</dbReference>
<dbReference type="PANTHER" id="PTHR11941:SF54">
    <property type="entry name" value="ENOYL-COA HYDRATASE, MITOCHONDRIAL"/>
    <property type="match status" value="1"/>
</dbReference>
<evidence type="ECO:0000313" key="5">
    <source>
        <dbReference type="Proteomes" id="UP000184603"/>
    </source>
</evidence>
<dbReference type="Proteomes" id="UP000184603">
    <property type="component" value="Unassembled WGS sequence"/>
</dbReference>
<dbReference type="SUPFAM" id="SSF52096">
    <property type="entry name" value="ClpP/crotonase"/>
    <property type="match status" value="1"/>
</dbReference>
<reference evidence="4 5" key="1">
    <citation type="submission" date="2016-12" db="EMBL/GenBank/DDBJ databases">
        <authorList>
            <person name="Song W.-J."/>
            <person name="Kurnit D.M."/>
        </authorList>
    </citation>
    <scope>NUCLEOTIDE SEQUENCE [LARGE SCALE GENOMIC DNA]</scope>
    <source>
        <strain evidence="4 5">DSM 18488</strain>
    </source>
</reference>
<dbReference type="FunFam" id="3.90.226.10:FF:000009">
    <property type="entry name" value="Carnitinyl-CoA dehydratase"/>
    <property type="match status" value="1"/>
</dbReference>
<dbReference type="OrthoDB" id="5365311at2"/>
<evidence type="ECO:0000256" key="2">
    <source>
        <dbReference type="ARBA" id="ARBA00023239"/>
    </source>
</evidence>
<dbReference type="Gene3D" id="1.10.12.10">
    <property type="entry name" value="Lyase 2-enoyl-coa Hydratase, Chain A, domain 2"/>
    <property type="match status" value="1"/>
</dbReference>
<evidence type="ECO:0000313" key="4">
    <source>
        <dbReference type="EMBL" id="SHO49622.1"/>
    </source>
</evidence>
<organism evidence="4 5">
    <name type="scientific">Desulfopila aestuarii DSM 18488</name>
    <dbReference type="NCBI Taxonomy" id="1121416"/>
    <lineage>
        <taxon>Bacteria</taxon>
        <taxon>Pseudomonadati</taxon>
        <taxon>Thermodesulfobacteriota</taxon>
        <taxon>Desulfobulbia</taxon>
        <taxon>Desulfobulbales</taxon>
        <taxon>Desulfocapsaceae</taxon>
        <taxon>Desulfopila</taxon>
    </lineage>
</organism>
<dbReference type="PROSITE" id="PS00166">
    <property type="entry name" value="ENOYL_COA_HYDRATASE"/>
    <property type="match status" value="1"/>
</dbReference>
<proteinExistence type="inferred from homology"/>
<dbReference type="InterPro" id="IPR029045">
    <property type="entry name" value="ClpP/crotonase-like_dom_sf"/>
</dbReference>